<dbReference type="EMBL" id="MN740556">
    <property type="protein sequence ID" value="QHU33222.1"/>
    <property type="molecule type" value="Genomic_DNA"/>
</dbReference>
<organism evidence="1">
    <name type="scientific">viral metagenome</name>
    <dbReference type="NCBI Taxonomy" id="1070528"/>
    <lineage>
        <taxon>unclassified sequences</taxon>
        <taxon>metagenomes</taxon>
        <taxon>organismal metagenomes</taxon>
    </lineage>
</organism>
<name>A0A6C0LVG8_9ZZZZ</name>
<proteinExistence type="predicted"/>
<evidence type="ECO:0000313" key="1">
    <source>
        <dbReference type="EMBL" id="QHU33222.1"/>
    </source>
</evidence>
<protein>
    <submittedName>
        <fullName evidence="1">Uncharacterized protein</fullName>
    </submittedName>
</protein>
<dbReference type="AlphaFoldDB" id="A0A6C0LVG8"/>
<sequence length="321" mass="37633">MDNLYQPMSQQNKFFYQNTRNQGAPNPENIKQMYTGFNNFQTAYNSLPTIPFNGVQPKSIFSNNGFINDGNLLHNDLYKNVLNEEIREYSVLIDSKDRNYQVYPDPFKYEVKFNPLHSIKERINGKMVTNEVPNPIINESFKNVRYIKLEEIVFPYFYKIKSVNEKMDGEIVQTWAVNTNIKTTDNLYNVLVIDEFKDITSNCRSTNDVLSDSFAAIYFNTQINDTHYVATTSNGYKVFQQDQLYEIKNMHISFIDPYGSPLRCDRLDPLIKSNMECKCDDYNNSTCFRHNLRHPLNPIFQHHLHFKVGVVEPRLSKVTFN</sequence>
<reference evidence="1" key="1">
    <citation type="journal article" date="2020" name="Nature">
        <title>Giant virus diversity and host interactions through global metagenomics.</title>
        <authorList>
            <person name="Schulz F."/>
            <person name="Roux S."/>
            <person name="Paez-Espino D."/>
            <person name="Jungbluth S."/>
            <person name="Walsh D.A."/>
            <person name="Denef V.J."/>
            <person name="McMahon K.D."/>
            <person name="Konstantinidis K.T."/>
            <person name="Eloe-Fadrosh E.A."/>
            <person name="Kyrpides N.C."/>
            <person name="Woyke T."/>
        </authorList>
    </citation>
    <scope>NUCLEOTIDE SEQUENCE</scope>
    <source>
        <strain evidence="1">GVMAG-S-1014582-52</strain>
    </source>
</reference>
<accession>A0A6C0LVG8</accession>